<dbReference type="SUPFAM" id="SSF54593">
    <property type="entry name" value="Glyoxalase/Bleomycin resistance protein/Dihydroxybiphenyl dioxygenase"/>
    <property type="match status" value="1"/>
</dbReference>
<protein>
    <submittedName>
        <fullName evidence="2">VOC family protein</fullName>
    </submittedName>
</protein>
<proteinExistence type="predicted"/>
<dbReference type="InterPro" id="IPR004360">
    <property type="entry name" value="Glyas_Fos-R_dOase_dom"/>
</dbReference>
<dbReference type="Proteomes" id="UP001551582">
    <property type="component" value="Unassembled WGS sequence"/>
</dbReference>
<dbReference type="RefSeq" id="WP_359988719.1">
    <property type="nucleotide sequence ID" value="NZ_JBEZLS010000032.1"/>
</dbReference>
<evidence type="ECO:0000313" key="2">
    <source>
        <dbReference type="EMBL" id="MEU9355627.1"/>
    </source>
</evidence>
<organism evidence="2 3">
    <name type="scientific">Streptomyces griseoloalbus</name>
    <dbReference type="NCBI Taxonomy" id="67303"/>
    <lineage>
        <taxon>Bacteria</taxon>
        <taxon>Bacillati</taxon>
        <taxon>Actinomycetota</taxon>
        <taxon>Actinomycetes</taxon>
        <taxon>Kitasatosporales</taxon>
        <taxon>Streptomycetaceae</taxon>
        <taxon>Streptomyces</taxon>
    </lineage>
</organism>
<dbReference type="InterPro" id="IPR037523">
    <property type="entry name" value="VOC_core"/>
</dbReference>
<accession>A0ABV3EEP2</accession>
<dbReference type="PROSITE" id="PS51819">
    <property type="entry name" value="VOC"/>
    <property type="match status" value="1"/>
</dbReference>
<dbReference type="Pfam" id="PF00903">
    <property type="entry name" value="Glyoxalase"/>
    <property type="match status" value="1"/>
</dbReference>
<evidence type="ECO:0000259" key="1">
    <source>
        <dbReference type="PROSITE" id="PS51819"/>
    </source>
</evidence>
<reference evidence="2 3" key="1">
    <citation type="submission" date="2024-06" db="EMBL/GenBank/DDBJ databases">
        <title>The Natural Products Discovery Center: Release of the First 8490 Sequenced Strains for Exploring Actinobacteria Biosynthetic Diversity.</title>
        <authorList>
            <person name="Kalkreuter E."/>
            <person name="Kautsar S.A."/>
            <person name="Yang D."/>
            <person name="Bader C.D."/>
            <person name="Teijaro C.N."/>
            <person name="Fluegel L."/>
            <person name="Davis C.M."/>
            <person name="Simpson J.R."/>
            <person name="Lauterbach L."/>
            <person name="Steele A.D."/>
            <person name="Gui C."/>
            <person name="Meng S."/>
            <person name="Li G."/>
            <person name="Viehrig K."/>
            <person name="Ye F."/>
            <person name="Su P."/>
            <person name="Kiefer A.F."/>
            <person name="Nichols A."/>
            <person name="Cepeda A.J."/>
            <person name="Yan W."/>
            <person name="Fan B."/>
            <person name="Jiang Y."/>
            <person name="Adhikari A."/>
            <person name="Zheng C.-J."/>
            <person name="Schuster L."/>
            <person name="Cowan T.M."/>
            <person name="Smanski M.J."/>
            <person name="Chevrette M.G."/>
            <person name="De Carvalho L.P.S."/>
            <person name="Shen B."/>
        </authorList>
    </citation>
    <scope>NUCLEOTIDE SEQUENCE [LARGE SCALE GENOMIC DNA]</scope>
    <source>
        <strain evidence="2 3">NPDC048274</strain>
    </source>
</reference>
<sequence>MTPPGKLPAPQHGLLLTHFLTVRGVAVSRRFSADIFGGEVVMAENPAMVKVANSWIIMNPGGGPTPDKPGVTLETPRSGERVSSFLNVRVANLAAFYAHAVAQGADFLTEPVDRGAELRCYLRDPDGYLIEVGQSTGLLVGIQAEALRAATGGEGVAE</sequence>
<feature type="domain" description="VOC" evidence="1">
    <location>
        <begin position="13"/>
        <end position="135"/>
    </location>
</feature>
<gene>
    <name evidence="2" type="ORF">AB0D65_32700</name>
</gene>
<dbReference type="EMBL" id="JBEZLS010000032">
    <property type="protein sequence ID" value="MEU9355627.1"/>
    <property type="molecule type" value="Genomic_DNA"/>
</dbReference>
<keyword evidence="3" id="KW-1185">Reference proteome</keyword>
<dbReference type="InterPro" id="IPR029068">
    <property type="entry name" value="Glyas_Bleomycin-R_OHBP_Dase"/>
</dbReference>
<dbReference type="Gene3D" id="3.10.180.10">
    <property type="entry name" value="2,3-Dihydroxybiphenyl 1,2-Dioxygenase, domain 1"/>
    <property type="match status" value="1"/>
</dbReference>
<comment type="caution">
    <text evidence="2">The sequence shown here is derived from an EMBL/GenBank/DDBJ whole genome shotgun (WGS) entry which is preliminary data.</text>
</comment>
<evidence type="ECO:0000313" key="3">
    <source>
        <dbReference type="Proteomes" id="UP001551582"/>
    </source>
</evidence>
<name>A0ABV3EEP2_9ACTN</name>